<dbReference type="EMBL" id="JAAQRI010000265">
    <property type="protein sequence ID" value="KAF5622152.1"/>
    <property type="molecule type" value="Genomic_DNA"/>
</dbReference>
<accession>A0A8H5QVN3</accession>
<dbReference type="PANTHER" id="PTHR33112">
    <property type="entry name" value="DOMAIN PROTEIN, PUTATIVE-RELATED"/>
    <property type="match status" value="1"/>
</dbReference>
<proteinExistence type="predicted"/>
<comment type="caution">
    <text evidence="2">The sequence shown here is derived from an EMBL/GenBank/DDBJ whole genome shotgun (WGS) entry which is preliminary data.</text>
</comment>
<feature type="domain" description="Heterokaryon incompatibility" evidence="1">
    <location>
        <begin position="571"/>
        <end position="711"/>
    </location>
</feature>
<dbReference type="PANTHER" id="PTHR33112:SF10">
    <property type="entry name" value="TOL"/>
    <property type="match status" value="1"/>
</dbReference>
<gene>
    <name evidence="2" type="ORF">FTJAE_11013</name>
</gene>
<dbReference type="Gene3D" id="3.30.559.10">
    <property type="entry name" value="Chloramphenicol acetyltransferase-like domain"/>
    <property type="match status" value="2"/>
</dbReference>
<keyword evidence="2" id="KW-0808">Transferase</keyword>
<dbReference type="GeneID" id="59296183"/>
<name>A0A8H5QVN3_9HYPO</name>
<dbReference type="Proteomes" id="UP000530670">
    <property type="component" value="Unassembled WGS sequence"/>
</dbReference>
<dbReference type="AlphaFoldDB" id="A0A8H5QVN3"/>
<dbReference type="Pfam" id="PF06985">
    <property type="entry name" value="HET"/>
    <property type="match status" value="1"/>
</dbReference>
<dbReference type="OrthoDB" id="1862401at2759"/>
<dbReference type="GO" id="GO:0016740">
    <property type="term" value="F:transferase activity"/>
    <property type="evidence" value="ECO:0007669"/>
    <property type="project" value="UniProtKB-KW"/>
</dbReference>
<protein>
    <submittedName>
        <fullName evidence="2">Trichothecene 3-o-acetyltransferase</fullName>
    </submittedName>
</protein>
<dbReference type="Pfam" id="PF02458">
    <property type="entry name" value="Transferase"/>
    <property type="match status" value="1"/>
</dbReference>
<organism evidence="2 3">
    <name type="scientific">Fusarium tjaetaba</name>
    <dbReference type="NCBI Taxonomy" id="1567544"/>
    <lineage>
        <taxon>Eukaryota</taxon>
        <taxon>Fungi</taxon>
        <taxon>Dikarya</taxon>
        <taxon>Ascomycota</taxon>
        <taxon>Pezizomycotina</taxon>
        <taxon>Sordariomycetes</taxon>
        <taxon>Hypocreomycetidae</taxon>
        <taxon>Hypocreales</taxon>
        <taxon>Nectriaceae</taxon>
        <taxon>Fusarium</taxon>
        <taxon>Fusarium fujikuroi species complex</taxon>
    </lineage>
</organism>
<evidence type="ECO:0000259" key="1">
    <source>
        <dbReference type="Pfam" id="PF06985"/>
    </source>
</evidence>
<sequence length="954" mass="106604">MLQREFSHDCRSVEPGPGAPKYSSSLAFIFQCATTGLVGTSPETISSINPDIDKEQIFLALHRALLVTVNDIPELACCVQKRVDSSREEVELVFDSARGVEIYYKDYNSAQLCGLWTYGNFDQLEEEHFPHSKILRSLVFGPSSKLKDNVKLPSLIVQASFIPGGLIIGSQLHHVAGDGKCNFMLWSTIGSHFAAATCQPSSQTRSPVQLLDRHDIVKGDLNTTLEEFPHWKLAEDNDKFLNPTEYGSDEVFESAIYFIPADKIALLKTCILSSVPSTTKAGTVTALCAFLWRHVVLARGIDCRKYPDAKLAITVDARSRMESPVIPSTYWGNFAEPNAVAQLSVASLQEGSVLSSSPSRNCKSTIYAQAALNVQRAIAAVDDKATNAKQGLHHKNFQSLATAAKNGCRICLYLRSTLFSEELESIEYEVRWDDAWEFHWKIEFYDAVSGPSINLDKSPSYWNWFVFVDVFSLRKPPAGYEDFLALVAADQISEPTRVRMKFSPLREIPDNTGHQDVALLAKKWLQTCKDHHDCGSASEDGWYPKRLIHVGDEQQSPRLIVSENERPEGCYAALSHCWGEDPEFLMLTSDNLSDFCIEIQLQNLPASFRDAVMTCRRIGIPYIWIDSLCILQSGLGSHEDWLSHSEDMHLVYSNCALNISIDVSENPHGGAFRSRNPMYLQDCYVWTPFRTPPEPSRESEHEIDDSKERPYFLGVRWKPQDKLVAFAAVARHCIPWFGSDYCAGIFRSTMPQGLLWEMAPLGRLGRSKVYRAPSWSWASLDCRVKFDILDSEGTVLAVVDDVTVESVDPNNRFGQVKSASLTLPGPLVASDSLVLKDTNDEEFVAEGRFGRESYQDIQTILGHSFGITADTVAFWQDGERKGWLISQKNMYLLAVLEISKEPHTHGLLVQKNDDGTFTRAGSWEAGPGLNMDILVSSGYGITGVTYRAACLTYY</sequence>
<dbReference type="RefSeq" id="XP_037201926.1">
    <property type="nucleotide sequence ID" value="XM_037343913.1"/>
</dbReference>
<keyword evidence="3" id="KW-1185">Reference proteome</keyword>
<dbReference type="InterPro" id="IPR010730">
    <property type="entry name" value="HET"/>
</dbReference>
<dbReference type="InterPro" id="IPR023213">
    <property type="entry name" value="CAT-like_dom_sf"/>
</dbReference>
<evidence type="ECO:0000313" key="2">
    <source>
        <dbReference type="EMBL" id="KAF5622152.1"/>
    </source>
</evidence>
<reference evidence="2 3" key="1">
    <citation type="submission" date="2020-05" db="EMBL/GenBank/DDBJ databases">
        <title>Identification and distribution of gene clusters putatively required for synthesis of sphingolipid metabolism inhibitors in phylogenetically diverse species of the filamentous fungus Fusarium.</title>
        <authorList>
            <person name="Kim H.-S."/>
            <person name="Busman M."/>
            <person name="Brown D.W."/>
            <person name="Divon H."/>
            <person name="Uhlig S."/>
            <person name="Proctor R.H."/>
        </authorList>
    </citation>
    <scope>NUCLEOTIDE SEQUENCE [LARGE SCALE GENOMIC DNA]</scope>
    <source>
        <strain evidence="2 3">NRRL 66243</strain>
    </source>
</reference>
<evidence type="ECO:0000313" key="3">
    <source>
        <dbReference type="Proteomes" id="UP000530670"/>
    </source>
</evidence>